<feature type="region of interest" description="Disordered" evidence="6">
    <location>
        <begin position="134"/>
        <end position="285"/>
    </location>
</feature>
<dbReference type="InterPro" id="IPR019734">
    <property type="entry name" value="TPR_rpt"/>
</dbReference>
<protein>
    <recommendedName>
        <fullName evidence="4">RNA polymerase II-associated protein 3</fullName>
    </recommendedName>
</protein>
<feature type="compositionally biased region" description="Low complexity" evidence="6">
    <location>
        <begin position="301"/>
        <end position="314"/>
    </location>
</feature>
<evidence type="ECO:0000256" key="5">
    <source>
        <dbReference type="PROSITE-ProRule" id="PRU00339"/>
    </source>
</evidence>
<dbReference type="AlphaFoldDB" id="A0A9P3LCF6"/>
<dbReference type="Proteomes" id="UP000703269">
    <property type="component" value="Unassembled WGS sequence"/>
</dbReference>
<keyword evidence="1" id="KW-0677">Repeat</keyword>
<sequence>MSVVPGQDAKDKGNAAFKSGDFPAAIGHYTAAILADPRNPTYPLNRAAAYLKLGKNEDAERDCDATIKLDQKNVKAWFRRGQARAAVDKLEGAKDDFKRTLQLDPANAAAKQELAKVEALLQYRAANIGKKRTPIDVTAPSSSKLPAPPTAAASPSSTGPAPRRRRVPIKIVDTSASGPSSPPPAPAQAKAIPQLEPPSNTASASTADDFMKPVSTRTLSPSTSSLPSPSPAPAPKATSFKELKQTREANKSTPASAPPATSAPPRDTPTPAPTPPRATAGGGIFRANGQHTVFDASTRGASAPRSQAQPAPTADGQGPMTLFAFNRAWAALDSPERRWGFLVDNVPPASLPAMFKTSLEAPHLVAMLETFRFVLADGDDAGKDRVKAYLLNFARVPRFSTIVMFMNRDEKALVKEVWDGVGRADDQIEVGVRKVWSVL</sequence>
<proteinExistence type="inferred from homology"/>
<dbReference type="InterPro" id="IPR025986">
    <property type="entry name" value="RPAP3-like_C"/>
</dbReference>
<keyword evidence="9" id="KW-1185">Reference proteome</keyword>
<name>A0A9P3LCF6_9APHY</name>
<evidence type="ECO:0000313" key="9">
    <source>
        <dbReference type="Proteomes" id="UP000703269"/>
    </source>
</evidence>
<feature type="domain" description="RNA-polymerase II-associated protein 3-like C-terminal" evidence="7">
    <location>
        <begin position="319"/>
        <end position="411"/>
    </location>
</feature>
<feature type="compositionally biased region" description="Low complexity" evidence="6">
    <location>
        <begin position="138"/>
        <end position="161"/>
    </location>
</feature>
<evidence type="ECO:0000259" key="7">
    <source>
        <dbReference type="Pfam" id="PF13877"/>
    </source>
</evidence>
<feature type="compositionally biased region" description="Polar residues" evidence="6">
    <location>
        <begin position="197"/>
        <end position="206"/>
    </location>
</feature>
<dbReference type="PROSITE" id="PS50005">
    <property type="entry name" value="TPR"/>
    <property type="match status" value="1"/>
</dbReference>
<feature type="compositionally biased region" description="Basic and acidic residues" evidence="6">
    <location>
        <begin position="239"/>
        <end position="250"/>
    </location>
</feature>
<dbReference type="EMBL" id="BPQB01000013">
    <property type="protein sequence ID" value="GJE89529.1"/>
    <property type="molecule type" value="Genomic_DNA"/>
</dbReference>
<dbReference type="Gene3D" id="1.25.40.10">
    <property type="entry name" value="Tetratricopeptide repeat domain"/>
    <property type="match status" value="1"/>
</dbReference>
<organism evidence="8 9">
    <name type="scientific">Phanerochaete sordida</name>
    <dbReference type="NCBI Taxonomy" id="48140"/>
    <lineage>
        <taxon>Eukaryota</taxon>
        <taxon>Fungi</taxon>
        <taxon>Dikarya</taxon>
        <taxon>Basidiomycota</taxon>
        <taxon>Agaricomycotina</taxon>
        <taxon>Agaricomycetes</taxon>
        <taxon>Polyporales</taxon>
        <taxon>Phanerochaetaceae</taxon>
        <taxon>Phanerochaete</taxon>
    </lineage>
</organism>
<dbReference type="GO" id="GO:0101031">
    <property type="term" value="C:protein folding chaperone complex"/>
    <property type="evidence" value="ECO:0007669"/>
    <property type="project" value="TreeGrafter"/>
</dbReference>
<gene>
    <name evidence="8" type="ORF">PsYK624_056310</name>
</gene>
<dbReference type="Pfam" id="PF13432">
    <property type="entry name" value="TPR_16"/>
    <property type="match status" value="1"/>
</dbReference>
<comment type="caution">
    <text evidence="8">The sequence shown here is derived from an EMBL/GenBank/DDBJ whole genome shotgun (WGS) entry which is preliminary data.</text>
</comment>
<evidence type="ECO:0000256" key="6">
    <source>
        <dbReference type="SAM" id="MobiDB-lite"/>
    </source>
</evidence>
<accession>A0A9P3LCF6</accession>
<dbReference type="InterPro" id="IPR051966">
    <property type="entry name" value="RPAP3"/>
</dbReference>
<evidence type="ECO:0000256" key="2">
    <source>
        <dbReference type="ARBA" id="ARBA00022803"/>
    </source>
</evidence>
<comment type="similarity">
    <text evidence="3">Belongs to the RPAP3 family.</text>
</comment>
<dbReference type="PANTHER" id="PTHR46423">
    <property type="entry name" value="RNA POLYMERASE II-ASSOCIATED PROTEIN 3"/>
    <property type="match status" value="1"/>
</dbReference>
<evidence type="ECO:0000256" key="1">
    <source>
        <dbReference type="ARBA" id="ARBA00022737"/>
    </source>
</evidence>
<dbReference type="Pfam" id="PF13877">
    <property type="entry name" value="RPAP3_C"/>
    <property type="match status" value="1"/>
</dbReference>
<dbReference type="PANTHER" id="PTHR46423:SF1">
    <property type="entry name" value="RNA POLYMERASE II-ASSOCIATED PROTEIN 3"/>
    <property type="match status" value="1"/>
</dbReference>
<evidence type="ECO:0000313" key="8">
    <source>
        <dbReference type="EMBL" id="GJE89529.1"/>
    </source>
</evidence>
<dbReference type="SMART" id="SM00028">
    <property type="entry name" value="TPR"/>
    <property type="match status" value="3"/>
</dbReference>
<keyword evidence="2 5" id="KW-0802">TPR repeat</keyword>
<reference evidence="8 9" key="1">
    <citation type="submission" date="2021-08" db="EMBL/GenBank/DDBJ databases">
        <title>Draft Genome Sequence of Phanerochaete sordida strain YK-624.</title>
        <authorList>
            <person name="Mori T."/>
            <person name="Dohra H."/>
            <person name="Suzuki T."/>
            <person name="Kawagishi H."/>
            <person name="Hirai H."/>
        </authorList>
    </citation>
    <scope>NUCLEOTIDE SEQUENCE [LARGE SCALE GENOMIC DNA]</scope>
    <source>
        <strain evidence="8 9">YK-624</strain>
    </source>
</reference>
<feature type="compositionally biased region" description="Low complexity" evidence="6">
    <location>
        <begin position="218"/>
        <end position="227"/>
    </location>
</feature>
<dbReference type="OrthoDB" id="629492at2759"/>
<feature type="region of interest" description="Disordered" evidence="6">
    <location>
        <begin position="298"/>
        <end position="318"/>
    </location>
</feature>
<feature type="compositionally biased region" description="Low complexity" evidence="6">
    <location>
        <begin position="252"/>
        <end position="265"/>
    </location>
</feature>
<dbReference type="InterPro" id="IPR011990">
    <property type="entry name" value="TPR-like_helical_dom_sf"/>
</dbReference>
<evidence type="ECO:0000256" key="3">
    <source>
        <dbReference type="ARBA" id="ARBA00038275"/>
    </source>
</evidence>
<dbReference type="SUPFAM" id="SSF48452">
    <property type="entry name" value="TPR-like"/>
    <property type="match status" value="1"/>
</dbReference>
<feature type="repeat" description="TPR" evidence="5">
    <location>
        <begin position="74"/>
        <end position="107"/>
    </location>
</feature>
<evidence type="ECO:0000256" key="4">
    <source>
        <dbReference type="ARBA" id="ARBA00040133"/>
    </source>
</evidence>
<feature type="compositionally biased region" description="Pro residues" evidence="6">
    <location>
        <begin position="266"/>
        <end position="276"/>
    </location>
</feature>